<dbReference type="AlphaFoldDB" id="A0A9J6AXI6"/>
<gene>
    <name evidence="2" type="ORF">H5410_000889</name>
</gene>
<dbReference type="OrthoDB" id="1325784at2759"/>
<feature type="region of interest" description="Disordered" evidence="1">
    <location>
        <begin position="30"/>
        <end position="93"/>
    </location>
</feature>
<evidence type="ECO:0000256" key="1">
    <source>
        <dbReference type="SAM" id="MobiDB-lite"/>
    </source>
</evidence>
<evidence type="ECO:0000313" key="3">
    <source>
        <dbReference type="Proteomes" id="UP000824120"/>
    </source>
</evidence>
<protein>
    <submittedName>
        <fullName evidence="2">Uncharacterized protein</fullName>
    </submittedName>
</protein>
<sequence>MCSGPGSIYGNQDTIQSDMFCLVRTRATTMATPTPTRQGAPEPTIGAAPQGGAMARGRGRVTPLSADEVAREGDEWDDEQIHEKEAPPQPTPEMINQVLAYLSRLSDQGQAPQRFLH</sequence>
<feature type="compositionally biased region" description="Basic and acidic residues" evidence="1">
    <location>
        <begin position="68"/>
        <end position="86"/>
    </location>
</feature>
<dbReference type="Proteomes" id="UP000824120">
    <property type="component" value="Chromosome 1"/>
</dbReference>
<reference evidence="2 3" key="1">
    <citation type="submission" date="2020-09" db="EMBL/GenBank/DDBJ databases">
        <title>De no assembly of potato wild relative species, Solanum commersonii.</title>
        <authorList>
            <person name="Cho K."/>
        </authorList>
    </citation>
    <scope>NUCLEOTIDE SEQUENCE [LARGE SCALE GENOMIC DNA]</scope>
    <source>
        <strain evidence="2">LZ3.2</strain>
        <tissue evidence="2">Leaf</tissue>
    </source>
</reference>
<proteinExistence type="predicted"/>
<accession>A0A9J6AXI6</accession>
<dbReference type="EMBL" id="JACXVP010000001">
    <property type="protein sequence ID" value="KAG5629172.1"/>
    <property type="molecule type" value="Genomic_DNA"/>
</dbReference>
<organism evidence="2 3">
    <name type="scientific">Solanum commersonii</name>
    <name type="common">Commerson's wild potato</name>
    <name type="synonym">Commerson's nightshade</name>
    <dbReference type="NCBI Taxonomy" id="4109"/>
    <lineage>
        <taxon>Eukaryota</taxon>
        <taxon>Viridiplantae</taxon>
        <taxon>Streptophyta</taxon>
        <taxon>Embryophyta</taxon>
        <taxon>Tracheophyta</taxon>
        <taxon>Spermatophyta</taxon>
        <taxon>Magnoliopsida</taxon>
        <taxon>eudicotyledons</taxon>
        <taxon>Gunneridae</taxon>
        <taxon>Pentapetalae</taxon>
        <taxon>asterids</taxon>
        <taxon>lamiids</taxon>
        <taxon>Solanales</taxon>
        <taxon>Solanaceae</taxon>
        <taxon>Solanoideae</taxon>
        <taxon>Solaneae</taxon>
        <taxon>Solanum</taxon>
    </lineage>
</organism>
<evidence type="ECO:0000313" key="2">
    <source>
        <dbReference type="EMBL" id="KAG5629172.1"/>
    </source>
</evidence>
<comment type="caution">
    <text evidence="2">The sequence shown here is derived from an EMBL/GenBank/DDBJ whole genome shotgun (WGS) entry which is preliminary data.</text>
</comment>
<name>A0A9J6AXI6_SOLCO</name>
<keyword evidence="3" id="KW-1185">Reference proteome</keyword>